<dbReference type="Proteomes" id="UP000277928">
    <property type="component" value="Unassembled WGS sequence"/>
</dbReference>
<evidence type="ECO:0000313" key="3">
    <source>
        <dbReference type="Proteomes" id="UP000277928"/>
    </source>
</evidence>
<feature type="compositionally biased region" description="Acidic residues" evidence="1">
    <location>
        <begin position="52"/>
        <end position="63"/>
    </location>
</feature>
<keyword evidence="3" id="KW-1185">Reference proteome</keyword>
<dbReference type="EMBL" id="UYRX01002218">
    <property type="protein sequence ID" value="VDM92925.1"/>
    <property type="molecule type" value="Genomic_DNA"/>
</dbReference>
<dbReference type="AlphaFoldDB" id="A0A3P7M9N6"/>
<evidence type="ECO:0000256" key="1">
    <source>
        <dbReference type="SAM" id="MobiDB-lite"/>
    </source>
</evidence>
<feature type="region of interest" description="Disordered" evidence="1">
    <location>
        <begin position="47"/>
        <end position="77"/>
    </location>
</feature>
<organism evidence="2 3">
    <name type="scientific">Litomosoides sigmodontis</name>
    <name type="common">Filarial nematode worm</name>
    <dbReference type="NCBI Taxonomy" id="42156"/>
    <lineage>
        <taxon>Eukaryota</taxon>
        <taxon>Metazoa</taxon>
        <taxon>Ecdysozoa</taxon>
        <taxon>Nematoda</taxon>
        <taxon>Chromadorea</taxon>
        <taxon>Rhabditida</taxon>
        <taxon>Spirurina</taxon>
        <taxon>Spiruromorpha</taxon>
        <taxon>Filarioidea</taxon>
        <taxon>Onchocercidae</taxon>
        <taxon>Litomosoides</taxon>
    </lineage>
</organism>
<gene>
    <name evidence="2" type="ORF">NLS_LOCUS9978</name>
</gene>
<accession>A0A3P7M9N6</accession>
<proteinExistence type="predicted"/>
<reference evidence="2 3" key="1">
    <citation type="submission" date="2018-08" db="EMBL/GenBank/DDBJ databases">
        <authorList>
            <person name="Laetsch R D."/>
            <person name="Stevens L."/>
            <person name="Kumar S."/>
            <person name="Blaxter L. M."/>
        </authorList>
    </citation>
    <scope>NUCLEOTIDE SEQUENCE [LARGE SCALE GENOMIC DNA]</scope>
</reference>
<sequence length="77" mass="8717">MALDRERKKPVREEKNEKIKRLQSVKVVSPMGKNYQIFIYESLLPAKSINDDGGDDDDDDDDRDGGGGGDDTVHYFI</sequence>
<evidence type="ECO:0000313" key="2">
    <source>
        <dbReference type="EMBL" id="VDM92925.1"/>
    </source>
</evidence>
<name>A0A3P7M9N6_LITSI</name>
<protein>
    <submittedName>
        <fullName evidence="2">Uncharacterized protein</fullName>
    </submittedName>
</protein>